<dbReference type="Proteomes" id="UP000015102">
    <property type="component" value="Unassembled WGS sequence"/>
</dbReference>
<dbReference type="SUPFAM" id="SSF48371">
    <property type="entry name" value="ARM repeat"/>
    <property type="match status" value="1"/>
</dbReference>
<organism evidence="3 4">
    <name type="scientific">Megaselia scalaris</name>
    <name type="common">Humpbacked fly</name>
    <name type="synonym">Phora scalaris</name>
    <dbReference type="NCBI Taxonomy" id="36166"/>
    <lineage>
        <taxon>Eukaryota</taxon>
        <taxon>Metazoa</taxon>
        <taxon>Ecdysozoa</taxon>
        <taxon>Arthropoda</taxon>
        <taxon>Hexapoda</taxon>
        <taxon>Insecta</taxon>
        <taxon>Pterygota</taxon>
        <taxon>Neoptera</taxon>
        <taxon>Endopterygota</taxon>
        <taxon>Diptera</taxon>
        <taxon>Brachycera</taxon>
        <taxon>Muscomorpha</taxon>
        <taxon>Platypezoidea</taxon>
        <taxon>Phoridae</taxon>
        <taxon>Megaseliini</taxon>
        <taxon>Megaselia</taxon>
    </lineage>
</organism>
<reference evidence="3" key="2">
    <citation type="submission" date="2015-06" db="UniProtKB">
        <authorList>
            <consortium name="EnsemblMetazoa"/>
        </authorList>
    </citation>
    <scope>IDENTIFICATION</scope>
</reference>
<reference evidence="4" key="1">
    <citation type="submission" date="2013-02" db="EMBL/GenBank/DDBJ databases">
        <authorList>
            <person name="Hughes D."/>
        </authorList>
    </citation>
    <scope>NUCLEOTIDE SEQUENCE</scope>
    <source>
        <strain>Durham</strain>
        <strain evidence="4">NC isolate 2 -- Noor lab</strain>
    </source>
</reference>
<sequence length="191" mass="22086">MRQEFYGDLYKNTKDNNVKTLGDCYKETEQMKVAILGSVKSNLEHIANKNLVDNSLAIVKAIKEHLVKICIHEHGHLFFLSVLNSMDDTKAIKKSLFDPIYENIEEIIVDKWGRRVIEWFIAPAEKDFIHPHMLKILDEGLKFGKKDKDLRRKEIQEQVEGPLSESIQKFSKLYLKDGHVGLFTASILNKC</sequence>
<protein>
    <recommendedName>
        <fullName evidence="2">CPL domain-containing protein</fullName>
    </recommendedName>
</protein>
<feature type="domain" description="CPL" evidence="2">
    <location>
        <begin position="109"/>
        <end position="190"/>
    </location>
</feature>
<dbReference type="AlphaFoldDB" id="T1GVF2"/>
<dbReference type="PANTHER" id="PTHR13389">
    <property type="entry name" value="PUMILIO HOMOLOG 3"/>
    <property type="match status" value="1"/>
</dbReference>
<dbReference type="GO" id="GO:0005730">
    <property type="term" value="C:nucleolus"/>
    <property type="evidence" value="ECO:0007669"/>
    <property type="project" value="TreeGrafter"/>
</dbReference>
<keyword evidence="4" id="KW-1185">Reference proteome</keyword>
<dbReference type="STRING" id="36166.T1GVF2"/>
<dbReference type="InterPro" id="IPR012959">
    <property type="entry name" value="CPL_dom"/>
</dbReference>
<proteinExistence type="predicted"/>
<evidence type="ECO:0000256" key="1">
    <source>
        <dbReference type="ARBA" id="ARBA00022884"/>
    </source>
</evidence>
<accession>T1GVF2</accession>
<dbReference type="InterPro" id="IPR040059">
    <property type="entry name" value="PUM3"/>
</dbReference>
<dbReference type="Gene3D" id="1.25.10.10">
    <property type="entry name" value="Leucine-rich Repeat Variant"/>
    <property type="match status" value="1"/>
</dbReference>
<dbReference type="InterPro" id="IPR016024">
    <property type="entry name" value="ARM-type_fold"/>
</dbReference>
<evidence type="ECO:0000313" key="4">
    <source>
        <dbReference type="Proteomes" id="UP000015102"/>
    </source>
</evidence>
<dbReference type="HOGENOM" id="CLU_1424819_0_0_1"/>
<dbReference type="PANTHER" id="PTHR13389:SF0">
    <property type="entry name" value="PUMILIO HOMOLOG 3"/>
    <property type="match status" value="1"/>
</dbReference>
<evidence type="ECO:0000313" key="3">
    <source>
        <dbReference type="EnsemblMetazoa" id="MESCA007751-PA"/>
    </source>
</evidence>
<dbReference type="InterPro" id="IPR011989">
    <property type="entry name" value="ARM-like"/>
</dbReference>
<name>T1GVF2_MEGSC</name>
<evidence type="ECO:0000259" key="2">
    <source>
        <dbReference type="Pfam" id="PF08144"/>
    </source>
</evidence>
<dbReference type="GO" id="GO:0006417">
    <property type="term" value="P:regulation of translation"/>
    <property type="evidence" value="ECO:0007669"/>
    <property type="project" value="TreeGrafter"/>
</dbReference>
<dbReference type="EnsemblMetazoa" id="MESCA007751-RA">
    <property type="protein sequence ID" value="MESCA007751-PA"/>
    <property type="gene ID" value="MESCA007751"/>
</dbReference>
<dbReference type="GO" id="GO:0003729">
    <property type="term" value="F:mRNA binding"/>
    <property type="evidence" value="ECO:0007669"/>
    <property type="project" value="TreeGrafter"/>
</dbReference>
<dbReference type="EMBL" id="CAQQ02034674">
    <property type="status" value="NOT_ANNOTATED_CDS"/>
    <property type="molecule type" value="Genomic_DNA"/>
</dbReference>
<keyword evidence="1" id="KW-0694">RNA-binding</keyword>
<dbReference type="Pfam" id="PF08144">
    <property type="entry name" value="CPL"/>
    <property type="match status" value="1"/>
</dbReference>